<evidence type="ECO:0000313" key="12">
    <source>
        <dbReference type="Proteomes" id="UP001501523"/>
    </source>
</evidence>
<keyword evidence="12" id="KW-1185">Reference proteome</keyword>
<evidence type="ECO:0000256" key="6">
    <source>
        <dbReference type="ARBA" id="ARBA00023134"/>
    </source>
</evidence>
<keyword evidence="11" id="KW-0548">Nucleotidyltransferase</keyword>
<dbReference type="SUPFAM" id="SSF53448">
    <property type="entry name" value="Nucleotide-diphospho-sugar transferases"/>
    <property type="match status" value="1"/>
</dbReference>
<dbReference type="Gene3D" id="3.90.550.10">
    <property type="entry name" value="Spore Coat Polysaccharide Biosynthesis Protein SpsA, Chain A"/>
    <property type="match status" value="1"/>
</dbReference>
<feature type="binding site" evidence="8">
    <location>
        <position position="138"/>
    </location>
    <ligand>
        <name>GTP</name>
        <dbReference type="ChEBI" id="CHEBI:37565"/>
    </ligand>
</feature>
<comment type="catalytic activity">
    <reaction evidence="8">
        <text>Mo-molybdopterin + GTP + H(+) = Mo-molybdopterin guanine dinucleotide + diphosphate</text>
        <dbReference type="Rhea" id="RHEA:34243"/>
        <dbReference type="ChEBI" id="CHEBI:15378"/>
        <dbReference type="ChEBI" id="CHEBI:33019"/>
        <dbReference type="ChEBI" id="CHEBI:37565"/>
        <dbReference type="ChEBI" id="CHEBI:71302"/>
        <dbReference type="ChEBI" id="CHEBI:71310"/>
        <dbReference type="EC" id="2.7.7.77"/>
    </reaction>
</comment>
<dbReference type="HAMAP" id="MF_00316">
    <property type="entry name" value="MobA"/>
    <property type="match status" value="1"/>
</dbReference>
<dbReference type="PANTHER" id="PTHR19136:SF81">
    <property type="entry name" value="MOLYBDENUM COFACTOR GUANYLYLTRANSFERASE"/>
    <property type="match status" value="1"/>
</dbReference>
<keyword evidence="3 8" id="KW-0479">Metal-binding</keyword>
<feature type="binding site" evidence="8">
    <location>
        <begin position="11"/>
        <end position="13"/>
    </location>
    <ligand>
        <name>GTP</name>
        <dbReference type="ChEBI" id="CHEBI:37565"/>
    </ligand>
</feature>
<comment type="caution">
    <text evidence="8">Lacks conserved residue(s) required for the propagation of feature annotation.</text>
</comment>
<comment type="domain">
    <text evidence="8">The N-terminal domain determines nucleotide recognition and specific binding, while the C-terminal domain determines the specific binding to the target protein.</text>
</comment>
<evidence type="ECO:0000259" key="10">
    <source>
        <dbReference type="Pfam" id="PF12804"/>
    </source>
</evidence>
<evidence type="ECO:0000256" key="9">
    <source>
        <dbReference type="SAM" id="MobiDB-lite"/>
    </source>
</evidence>
<evidence type="ECO:0000256" key="7">
    <source>
        <dbReference type="ARBA" id="ARBA00023150"/>
    </source>
</evidence>
<dbReference type="EC" id="2.7.7.77" evidence="8"/>
<reference evidence="11 12" key="1">
    <citation type="journal article" date="2019" name="Int. J. Syst. Evol. Microbiol.">
        <title>The Global Catalogue of Microorganisms (GCM) 10K type strain sequencing project: providing services to taxonomists for standard genome sequencing and annotation.</title>
        <authorList>
            <consortium name="The Broad Institute Genomics Platform"/>
            <consortium name="The Broad Institute Genome Sequencing Center for Infectious Disease"/>
            <person name="Wu L."/>
            <person name="Ma J."/>
        </authorList>
    </citation>
    <scope>NUCLEOTIDE SEQUENCE [LARGE SCALE GENOMIC DNA]</scope>
    <source>
        <strain evidence="11 12">JCM 15421</strain>
    </source>
</reference>
<keyword evidence="2 8" id="KW-0808">Transferase</keyword>
<comment type="similarity">
    <text evidence="8">Belongs to the MobA family.</text>
</comment>
<evidence type="ECO:0000256" key="3">
    <source>
        <dbReference type="ARBA" id="ARBA00022723"/>
    </source>
</evidence>
<keyword evidence="4 8" id="KW-0547">Nucleotide-binding</keyword>
<dbReference type="GO" id="GO:0016779">
    <property type="term" value="F:nucleotidyltransferase activity"/>
    <property type="evidence" value="ECO:0007669"/>
    <property type="project" value="UniProtKB-KW"/>
</dbReference>
<feature type="binding site" evidence="8">
    <location>
        <position position="138"/>
    </location>
    <ligand>
        <name>Mg(2+)</name>
        <dbReference type="ChEBI" id="CHEBI:18420"/>
    </ligand>
</feature>
<name>A0ABN1ICP1_9GAMM</name>
<evidence type="ECO:0000256" key="4">
    <source>
        <dbReference type="ARBA" id="ARBA00022741"/>
    </source>
</evidence>
<sequence length="236" mass="24949">MSLPPLTVAILAGGAATRLGGRDKGLEPLGGQPLIAWVIDAVAAMNTDTTSVAPTFESSPSRRGRGGDGFPRLATSNTIGAASTAPNLLIVANRHLGDYSRYALTIGDIVAGFHGPLAGVATALAACTTPWLLTVPVDCPDPPRDLARRLAEATLEYDAAAFVAHDGERRQPLFALYARDLAASAAVAVDAGQGVWQWQTSIGARELDFSDRRRQFRNLNTPEEFAAYAAEHRLES</sequence>
<comment type="subunit">
    <text evidence="8">Monomer.</text>
</comment>
<proteinExistence type="inferred from homology"/>
<evidence type="ECO:0000256" key="1">
    <source>
        <dbReference type="ARBA" id="ARBA00022490"/>
    </source>
</evidence>
<dbReference type="Pfam" id="PF12804">
    <property type="entry name" value="NTP_transf_3"/>
    <property type="match status" value="2"/>
</dbReference>
<keyword evidence="6 8" id="KW-0342">GTP-binding</keyword>
<dbReference type="PANTHER" id="PTHR19136">
    <property type="entry name" value="MOLYBDENUM COFACTOR GUANYLYLTRANSFERASE"/>
    <property type="match status" value="1"/>
</dbReference>
<keyword evidence="5 8" id="KW-0460">Magnesium</keyword>
<dbReference type="InterPro" id="IPR029044">
    <property type="entry name" value="Nucleotide-diphossugar_trans"/>
</dbReference>
<evidence type="ECO:0000256" key="5">
    <source>
        <dbReference type="ARBA" id="ARBA00022842"/>
    </source>
</evidence>
<feature type="binding site" evidence="8">
    <location>
        <position position="24"/>
    </location>
    <ligand>
        <name>GTP</name>
        <dbReference type="ChEBI" id="CHEBI:37565"/>
    </ligand>
</feature>
<feature type="domain" description="MobA-like NTP transferase" evidence="10">
    <location>
        <begin position="84"/>
        <end position="198"/>
    </location>
</feature>
<dbReference type="InterPro" id="IPR013482">
    <property type="entry name" value="Molybde_CF_guanTrfase"/>
</dbReference>
<dbReference type="InterPro" id="IPR025877">
    <property type="entry name" value="MobA-like_NTP_Trfase"/>
</dbReference>
<keyword evidence="1 8" id="KW-0963">Cytoplasm</keyword>
<comment type="cofactor">
    <cofactor evidence="8">
        <name>Mg(2+)</name>
        <dbReference type="ChEBI" id="CHEBI:18420"/>
    </cofactor>
</comment>
<evidence type="ECO:0000256" key="2">
    <source>
        <dbReference type="ARBA" id="ARBA00022679"/>
    </source>
</evidence>
<comment type="caution">
    <text evidence="11">The sequence shown here is derived from an EMBL/GenBank/DDBJ whole genome shotgun (WGS) entry which is preliminary data.</text>
</comment>
<feature type="domain" description="MobA-like NTP transferase" evidence="10">
    <location>
        <begin position="9"/>
        <end position="52"/>
    </location>
</feature>
<dbReference type="EMBL" id="BAAAEU010000002">
    <property type="protein sequence ID" value="GAA0707045.1"/>
    <property type="molecule type" value="Genomic_DNA"/>
</dbReference>
<accession>A0ABN1ICP1</accession>
<keyword evidence="7 8" id="KW-0501">Molybdenum cofactor biosynthesis</keyword>
<protein>
    <recommendedName>
        <fullName evidence="8">Molybdenum cofactor guanylyltransferase</fullName>
        <shortName evidence="8">MoCo guanylyltransferase</shortName>
        <ecNumber evidence="8">2.7.7.77</ecNumber>
    </recommendedName>
    <alternativeName>
        <fullName evidence="8">GTP:molybdopterin guanylyltransferase</fullName>
    </alternativeName>
    <alternativeName>
        <fullName evidence="8">Mo-MPT guanylyltransferase</fullName>
    </alternativeName>
    <alternativeName>
        <fullName evidence="8">Molybdopterin guanylyltransferase</fullName>
    </alternativeName>
    <alternativeName>
        <fullName evidence="8">Molybdopterin-guanine dinucleotide synthase</fullName>
        <shortName evidence="8">MGD synthase</shortName>
    </alternativeName>
</protein>
<dbReference type="CDD" id="cd02503">
    <property type="entry name" value="MobA"/>
    <property type="match status" value="1"/>
</dbReference>
<gene>
    <name evidence="8 11" type="primary">mobA</name>
    <name evidence="11" type="ORF">GCM10009105_05500</name>
</gene>
<dbReference type="Proteomes" id="UP001501523">
    <property type="component" value="Unassembled WGS sequence"/>
</dbReference>
<organism evidence="11 12">
    <name type="scientific">Dokdonella soli</name>
    <dbReference type="NCBI Taxonomy" id="529810"/>
    <lineage>
        <taxon>Bacteria</taxon>
        <taxon>Pseudomonadati</taxon>
        <taxon>Pseudomonadota</taxon>
        <taxon>Gammaproteobacteria</taxon>
        <taxon>Lysobacterales</taxon>
        <taxon>Rhodanobacteraceae</taxon>
        <taxon>Dokdonella</taxon>
    </lineage>
</organism>
<comment type="subcellular location">
    <subcellularLocation>
        <location evidence="8">Cytoplasm</location>
    </subcellularLocation>
</comment>
<comment type="function">
    <text evidence="8">Transfers a GMP moiety from GTP to Mo-molybdopterin (Mo-MPT) cofactor (Moco or molybdenum cofactor) to form Mo-molybdopterin guanine dinucleotide (Mo-MGD) cofactor.</text>
</comment>
<dbReference type="RefSeq" id="WP_343786905.1">
    <property type="nucleotide sequence ID" value="NZ_BAAAEU010000002.1"/>
</dbReference>
<evidence type="ECO:0000313" key="11">
    <source>
        <dbReference type="EMBL" id="GAA0707045.1"/>
    </source>
</evidence>
<evidence type="ECO:0000256" key="8">
    <source>
        <dbReference type="HAMAP-Rule" id="MF_00316"/>
    </source>
</evidence>
<feature type="region of interest" description="Disordered" evidence="9">
    <location>
        <begin position="51"/>
        <end position="70"/>
    </location>
</feature>